<dbReference type="GeneTree" id="ENSGT01140000282709"/>
<dbReference type="AlphaFoldDB" id="A0A8C0G4Q6"/>
<dbReference type="PANTHER" id="PTHR10424">
    <property type="entry name" value="VIRAL ENVELOPE PROTEIN"/>
    <property type="match status" value="1"/>
</dbReference>
<evidence type="ECO:0000313" key="3">
    <source>
        <dbReference type="Ensembl" id="ENSCABP00000001785.1"/>
    </source>
</evidence>
<dbReference type="Pfam" id="PF00429">
    <property type="entry name" value="TLV_coat"/>
    <property type="match status" value="1"/>
</dbReference>
<keyword evidence="1" id="KW-1015">Disulfide bond</keyword>
<sequence length="416" mass="46441">HQSSVSIISRVATVTQVAVWGAHNDNSFIQQQVWIAQTLNISKCWVCSHIPAHSQAGVPVLAIPLNSPDLTGGPRAFNKTWNSNDTWEAVGINVSKWISVVEGKGHWCWVCNGTGLDLGKSHCLQHIVANAVWDYSNKTKEWRAGYWDMKFFSTWNQTEKSISCSPYSNLSKNNIIFQCHTNTTTPCHHWVCGTKAYTALPANWSGICYPARLFPQFRVLGSLPRERLRNFRQKRRDLPDVIGGSLIPLGGVIHQAKRLLWLQTVVEIMANETRESLKTLAKETGAIRQVALQNHQALDIVLVAKGGTCALTGKECCVFIPDNTNEVIDRASHLEQIASLPHEEPSSLWKWLSNLFNFSGIGNGLFQGALTTLFGTLVIFVCFQLISCCIQNCVTQVTAPKRSHQPWVIMPSRDRL</sequence>
<organism evidence="3 4">
    <name type="scientific">Chelonoidis abingdonii</name>
    <name type="common">Abingdon island giant tortoise</name>
    <name type="synonym">Testudo abingdonii</name>
    <dbReference type="NCBI Taxonomy" id="106734"/>
    <lineage>
        <taxon>Eukaryota</taxon>
        <taxon>Metazoa</taxon>
        <taxon>Chordata</taxon>
        <taxon>Craniata</taxon>
        <taxon>Vertebrata</taxon>
        <taxon>Euteleostomi</taxon>
        <taxon>Archelosauria</taxon>
        <taxon>Testudinata</taxon>
        <taxon>Testudines</taxon>
        <taxon>Cryptodira</taxon>
        <taxon>Durocryptodira</taxon>
        <taxon>Testudinoidea</taxon>
        <taxon>Testudinidae</taxon>
        <taxon>Chelonoidis</taxon>
    </lineage>
</organism>
<dbReference type="OMA" id="INVSKWI"/>
<protein>
    <submittedName>
        <fullName evidence="3">Uncharacterized protein</fullName>
    </submittedName>
</protein>
<dbReference type="SUPFAM" id="SSF58069">
    <property type="entry name" value="Virus ectodomain"/>
    <property type="match status" value="1"/>
</dbReference>
<reference evidence="3" key="1">
    <citation type="submission" date="2025-08" db="UniProtKB">
        <authorList>
            <consortium name="Ensembl"/>
        </authorList>
    </citation>
    <scope>IDENTIFICATION</scope>
</reference>
<name>A0A8C0G4Q6_CHEAB</name>
<keyword evidence="2" id="KW-0812">Transmembrane</keyword>
<keyword evidence="2" id="KW-0472">Membrane</keyword>
<keyword evidence="4" id="KW-1185">Reference proteome</keyword>
<dbReference type="Ensembl" id="ENSCABT00000001934.1">
    <property type="protein sequence ID" value="ENSCABP00000001785.1"/>
    <property type="gene ID" value="ENSCABG00000001441.1"/>
</dbReference>
<dbReference type="InterPro" id="IPR018154">
    <property type="entry name" value="TLV/ENV_coat_polyprotein"/>
</dbReference>
<dbReference type="PANTHER" id="PTHR10424:SF73">
    <property type="entry name" value="ENDOGENOUS RETROVIRUS GROUP FC1 ENV POLYPROTEIN-RELATED"/>
    <property type="match status" value="1"/>
</dbReference>
<dbReference type="Proteomes" id="UP000694404">
    <property type="component" value="Unplaced"/>
</dbReference>
<evidence type="ECO:0000256" key="2">
    <source>
        <dbReference type="SAM" id="Phobius"/>
    </source>
</evidence>
<reference evidence="3" key="2">
    <citation type="submission" date="2025-09" db="UniProtKB">
        <authorList>
            <consortium name="Ensembl"/>
        </authorList>
    </citation>
    <scope>IDENTIFICATION</scope>
</reference>
<accession>A0A8C0G4Q6</accession>
<evidence type="ECO:0000256" key="1">
    <source>
        <dbReference type="ARBA" id="ARBA00023157"/>
    </source>
</evidence>
<dbReference type="Gene3D" id="1.10.287.210">
    <property type="match status" value="1"/>
</dbReference>
<keyword evidence="2" id="KW-1133">Transmembrane helix</keyword>
<feature type="transmembrane region" description="Helical" evidence="2">
    <location>
        <begin position="365"/>
        <end position="386"/>
    </location>
</feature>
<proteinExistence type="predicted"/>
<evidence type="ECO:0000313" key="4">
    <source>
        <dbReference type="Proteomes" id="UP000694404"/>
    </source>
</evidence>